<dbReference type="STRING" id="383372.Rcas_1798"/>
<dbReference type="Pfam" id="PF01596">
    <property type="entry name" value="Methyltransf_3"/>
    <property type="match status" value="1"/>
</dbReference>
<dbReference type="SUPFAM" id="SSF53335">
    <property type="entry name" value="S-adenosyl-L-methionine-dependent methyltransferases"/>
    <property type="match status" value="1"/>
</dbReference>
<name>A7NK70_ROSCS</name>
<keyword evidence="5" id="KW-1185">Reference proteome</keyword>
<evidence type="ECO:0000313" key="5">
    <source>
        <dbReference type="Proteomes" id="UP000000263"/>
    </source>
</evidence>
<evidence type="ECO:0000256" key="1">
    <source>
        <dbReference type="ARBA" id="ARBA00022603"/>
    </source>
</evidence>
<dbReference type="OrthoDB" id="9799672at2"/>
<dbReference type="InterPro" id="IPR050362">
    <property type="entry name" value="Cation-dep_OMT"/>
</dbReference>
<dbReference type="Proteomes" id="UP000000263">
    <property type="component" value="Chromosome"/>
</dbReference>
<protein>
    <submittedName>
        <fullName evidence="4">O-methyltransferase family 3</fullName>
    </submittedName>
</protein>
<proteinExistence type="predicted"/>
<dbReference type="GO" id="GO:0008171">
    <property type="term" value="F:O-methyltransferase activity"/>
    <property type="evidence" value="ECO:0007669"/>
    <property type="project" value="InterPro"/>
</dbReference>
<dbReference type="GO" id="GO:0032259">
    <property type="term" value="P:methylation"/>
    <property type="evidence" value="ECO:0007669"/>
    <property type="project" value="UniProtKB-KW"/>
</dbReference>
<evidence type="ECO:0000313" key="4">
    <source>
        <dbReference type="EMBL" id="ABU57890.1"/>
    </source>
</evidence>
<dbReference type="AlphaFoldDB" id="A7NK70"/>
<dbReference type="EMBL" id="CP000804">
    <property type="protein sequence ID" value="ABU57890.1"/>
    <property type="molecule type" value="Genomic_DNA"/>
</dbReference>
<dbReference type="PANTHER" id="PTHR10509">
    <property type="entry name" value="O-METHYLTRANSFERASE-RELATED"/>
    <property type="match status" value="1"/>
</dbReference>
<evidence type="ECO:0000256" key="3">
    <source>
        <dbReference type="ARBA" id="ARBA00022691"/>
    </source>
</evidence>
<reference evidence="4 5" key="1">
    <citation type="submission" date="2007-08" db="EMBL/GenBank/DDBJ databases">
        <title>Complete sequence of Roseiflexus castenholzii DSM 13941.</title>
        <authorList>
            <consortium name="US DOE Joint Genome Institute"/>
            <person name="Copeland A."/>
            <person name="Lucas S."/>
            <person name="Lapidus A."/>
            <person name="Barry K."/>
            <person name="Glavina del Rio T."/>
            <person name="Dalin E."/>
            <person name="Tice H."/>
            <person name="Pitluck S."/>
            <person name="Thompson L.S."/>
            <person name="Brettin T."/>
            <person name="Bruce D."/>
            <person name="Detter J.C."/>
            <person name="Han C."/>
            <person name="Tapia R."/>
            <person name="Schmutz J."/>
            <person name="Larimer F."/>
            <person name="Land M."/>
            <person name="Hauser L."/>
            <person name="Kyrpides N."/>
            <person name="Mikhailova N."/>
            <person name="Bryant D.A."/>
            <person name="Hanada S."/>
            <person name="Tsukatani Y."/>
            <person name="Richardson P."/>
        </authorList>
    </citation>
    <scope>NUCLEOTIDE SEQUENCE [LARGE SCALE GENOMIC DNA]</scope>
    <source>
        <strain evidence="5">DSM 13941 / HLO8</strain>
    </source>
</reference>
<dbReference type="Gene3D" id="3.40.50.150">
    <property type="entry name" value="Vaccinia Virus protein VP39"/>
    <property type="match status" value="1"/>
</dbReference>
<gene>
    <name evidence="4" type="ordered locus">Rcas_1798</name>
</gene>
<sequence>MRDDITNIAIEDYLAELMPPRPQALAELERQAREHGWPLVGPVEGQLLYLLAKMHGAREALEIGVATGYAAIWLLRAIAPNGGRLTAIERNPERIALARTYVAHAGYSDHFNIIEGEWFTTLERMEGPYDLVFLDILRHLTGERESLRALDLCVSRLRPGGLLIADNALCNALVLEDDAAPIVRGIQEFNRAIMTHPQLESVIVPVRDGVGICRKRD</sequence>
<dbReference type="InterPro" id="IPR002935">
    <property type="entry name" value="SAM_O-MeTrfase"/>
</dbReference>
<dbReference type="KEGG" id="rca:Rcas_1798"/>
<dbReference type="HOGENOM" id="CLU_067676_4_0_0"/>
<dbReference type="RefSeq" id="WP_012120315.1">
    <property type="nucleotide sequence ID" value="NC_009767.1"/>
</dbReference>
<dbReference type="CDD" id="cd02440">
    <property type="entry name" value="AdoMet_MTases"/>
    <property type="match status" value="1"/>
</dbReference>
<dbReference type="PROSITE" id="PS51682">
    <property type="entry name" value="SAM_OMT_I"/>
    <property type="match status" value="1"/>
</dbReference>
<evidence type="ECO:0000256" key="2">
    <source>
        <dbReference type="ARBA" id="ARBA00022679"/>
    </source>
</evidence>
<keyword evidence="3" id="KW-0949">S-adenosyl-L-methionine</keyword>
<keyword evidence="1 4" id="KW-0489">Methyltransferase</keyword>
<keyword evidence="2 4" id="KW-0808">Transferase</keyword>
<dbReference type="InterPro" id="IPR029063">
    <property type="entry name" value="SAM-dependent_MTases_sf"/>
</dbReference>
<dbReference type="eggNOG" id="COG4122">
    <property type="taxonomic scope" value="Bacteria"/>
</dbReference>
<dbReference type="PANTHER" id="PTHR10509:SF14">
    <property type="entry name" value="CAFFEOYL-COA O-METHYLTRANSFERASE 3-RELATED"/>
    <property type="match status" value="1"/>
</dbReference>
<dbReference type="GO" id="GO:0008757">
    <property type="term" value="F:S-adenosylmethionine-dependent methyltransferase activity"/>
    <property type="evidence" value="ECO:0007669"/>
    <property type="project" value="TreeGrafter"/>
</dbReference>
<accession>A7NK70</accession>
<organism evidence="4 5">
    <name type="scientific">Roseiflexus castenholzii (strain DSM 13941 / HLO8)</name>
    <dbReference type="NCBI Taxonomy" id="383372"/>
    <lineage>
        <taxon>Bacteria</taxon>
        <taxon>Bacillati</taxon>
        <taxon>Chloroflexota</taxon>
        <taxon>Chloroflexia</taxon>
        <taxon>Chloroflexales</taxon>
        <taxon>Roseiflexineae</taxon>
        <taxon>Roseiflexaceae</taxon>
        <taxon>Roseiflexus</taxon>
    </lineage>
</organism>